<sequence>MRTADYSTKKSCGIYELKSENGRLSYKIFADGEDLLLYLKKNKRKTCKDMKPVFMIEEYREYANTQIRKLTSDEIQRYMSER</sequence>
<dbReference type="PATRIC" id="fig|1682.24.peg.1747"/>
<gene>
    <name evidence="1" type="ORF">RY67_1788</name>
</gene>
<organism evidence="1 2">
    <name type="scientific">Bifidobacterium longum subsp. infantis</name>
    <dbReference type="NCBI Taxonomy" id="1682"/>
    <lineage>
        <taxon>Bacteria</taxon>
        <taxon>Bacillati</taxon>
        <taxon>Actinomycetota</taxon>
        <taxon>Actinomycetes</taxon>
        <taxon>Bifidobacteriales</taxon>
        <taxon>Bifidobacteriaceae</taxon>
        <taxon>Bifidobacterium</taxon>
    </lineage>
</organism>
<dbReference type="EMBL" id="CP010411">
    <property type="protein sequence ID" value="ALE09799.1"/>
    <property type="molecule type" value="Genomic_DNA"/>
</dbReference>
<dbReference type="Proteomes" id="UP000067206">
    <property type="component" value="Chromosome"/>
</dbReference>
<protein>
    <submittedName>
        <fullName evidence="1">Uncharacterized protein</fullName>
    </submittedName>
</protein>
<name>A0A0M4MFJ6_BIFLI</name>
<evidence type="ECO:0000313" key="2">
    <source>
        <dbReference type="Proteomes" id="UP000067206"/>
    </source>
</evidence>
<reference evidence="1 2" key="1">
    <citation type="submission" date="2014-12" db="EMBL/GenBank/DDBJ databases">
        <title>Complete genome sequence of Bifidobacterium longum subsp. infantis BT1.</title>
        <authorList>
            <person name="Kim J.F."/>
            <person name="Kwak M.-J."/>
        </authorList>
    </citation>
    <scope>NUCLEOTIDE SEQUENCE [LARGE SCALE GENOMIC DNA]</scope>
    <source>
        <strain evidence="1 2">BT1</strain>
    </source>
</reference>
<evidence type="ECO:0000313" key="1">
    <source>
        <dbReference type="EMBL" id="ALE09799.1"/>
    </source>
</evidence>
<proteinExistence type="predicted"/>
<dbReference type="AlphaFoldDB" id="A0A0M4MFJ6"/>
<accession>A0A0M4MFJ6</accession>